<dbReference type="PROSITE" id="PS50082">
    <property type="entry name" value="WD_REPEATS_2"/>
    <property type="match status" value="2"/>
</dbReference>
<dbReference type="PROSITE" id="PS50294">
    <property type="entry name" value="WD_REPEATS_REGION"/>
    <property type="match status" value="1"/>
</dbReference>
<evidence type="ECO:0000256" key="3">
    <source>
        <dbReference type="PROSITE-ProRule" id="PRU00221"/>
    </source>
</evidence>
<comment type="caution">
    <text evidence="5">The sequence shown here is derived from an EMBL/GenBank/DDBJ whole genome shotgun (WGS) entry which is preliminary data.</text>
</comment>
<dbReference type="SMART" id="SM00320">
    <property type="entry name" value="WD40"/>
    <property type="match status" value="6"/>
</dbReference>
<name>A0AAV6XT99_9LAMI</name>
<sequence length="433" mass="47696">MDLLSKAYATASDNEDDGGSERPHPSPPPLKRGRPNTYVSNPIKMPIFSRLDLSAEAPLPGRYISKRQRAALAAADPKPDDPNPNCLNPSQVVGSLSDSDVPHGILATLRHHMKGIAVSNQTTQSLSAALRGHNKSVNAVQWSSTHAHLLASAGMDHTVRIWNVWSIDKKQARILNCHQAAVKDVKWSQQGLSVLSCGYDCTSRSVDVEKGVETRVFKDDQIVEVVKFSPANYNLFLSGGSKGHLKLWDIRTGSVVHEYIRSLGPILDVEFTVDGKQLISSSDESKSNLSENSIIVWDVSRRVPLSNQVYTEAYTCPCIRSHPMEPYFIAQSNGNYIAIFSSKPPFKLDKYKRYESHGVSGFPIKCNFSLDGKIVATGSSDGCIYFYNSKTSQLLKKVKAYEQACVDVVFHPTLPGVVASCCWNGEVSVFHRD</sequence>
<organism evidence="5 6">
    <name type="scientific">Buddleja alternifolia</name>
    <dbReference type="NCBI Taxonomy" id="168488"/>
    <lineage>
        <taxon>Eukaryota</taxon>
        <taxon>Viridiplantae</taxon>
        <taxon>Streptophyta</taxon>
        <taxon>Embryophyta</taxon>
        <taxon>Tracheophyta</taxon>
        <taxon>Spermatophyta</taxon>
        <taxon>Magnoliopsida</taxon>
        <taxon>eudicotyledons</taxon>
        <taxon>Gunneridae</taxon>
        <taxon>Pentapetalae</taxon>
        <taxon>asterids</taxon>
        <taxon>lamiids</taxon>
        <taxon>Lamiales</taxon>
        <taxon>Scrophulariaceae</taxon>
        <taxon>Buddlejeae</taxon>
        <taxon>Buddleja</taxon>
    </lineage>
</organism>
<protein>
    <recommendedName>
        <fullName evidence="7">WD repeat-containing protein 25</fullName>
    </recommendedName>
</protein>
<dbReference type="Gene3D" id="2.130.10.10">
    <property type="entry name" value="YVTN repeat-like/Quinoprotein amine dehydrogenase"/>
    <property type="match status" value="1"/>
</dbReference>
<evidence type="ECO:0000256" key="1">
    <source>
        <dbReference type="ARBA" id="ARBA00022574"/>
    </source>
</evidence>
<dbReference type="Pfam" id="PF00400">
    <property type="entry name" value="WD40"/>
    <property type="match status" value="3"/>
</dbReference>
<reference evidence="5" key="1">
    <citation type="submission" date="2019-10" db="EMBL/GenBank/DDBJ databases">
        <authorList>
            <person name="Zhang R."/>
            <person name="Pan Y."/>
            <person name="Wang J."/>
            <person name="Ma R."/>
            <person name="Yu S."/>
        </authorList>
    </citation>
    <scope>NUCLEOTIDE SEQUENCE</scope>
    <source>
        <strain evidence="5">LA-IB0</strain>
        <tissue evidence="5">Leaf</tissue>
    </source>
</reference>
<evidence type="ECO:0008006" key="7">
    <source>
        <dbReference type="Google" id="ProtNLM"/>
    </source>
</evidence>
<dbReference type="EMBL" id="WHWC01000003">
    <property type="protein sequence ID" value="KAG8386231.1"/>
    <property type="molecule type" value="Genomic_DNA"/>
</dbReference>
<dbReference type="InterPro" id="IPR053053">
    <property type="entry name" value="WD_repeat_protein"/>
</dbReference>
<evidence type="ECO:0000313" key="6">
    <source>
        <dbReference type="Proteomes" id="UP000826271"/>
    </source>
</evidence>
<keyword evidence="6" id="KW-1185">Reference proteome</keyword>
<dbReference type="AlphaFoldDB" id="A0AAV6XT99"/>
<evidence type="ECO:0000256" key="4">
    <source>
        <dbReference type="SAM" id="MobiDB-lite"/>
    </source>
</evidence>
<feature type="repeat" description="WD" evidence="3">
    <location>
        <begin position="216"/>
        <end position="258"/>
    </location>
</feature>
<dbReference type="PROSITE" id="PS00678">
    <property type="entry name" value="WD_REPEATS_1"/>
    <property type="match status" value="1"/>
</dbReference>
<dbReference type="PANTHER" id="PTHR44566:SF1">
    <property type="entry name" value="WD REPEAT-CONTAINING PROTEIN 25"/>
    <property type="match status" value="1"/>
</dbReference>
<dbReference type="PANTHER" id="PTHR44566">
    <property type="entry name" value="TRANSDUCIN/WD40 REPEAT-LIKE SUPERFAMILY PROTEIN"/>
    <property type="match status" value="1"/>
</dbReference>
<keyword evidence="2" id="KW-0677">Repeat</keyword>
<feature type="repeat" description="WD" evidence="3">
    <location>
        <begin position="130"/>
        <end position="164"/>
    </location>
</feature>
<evidence type="ECO:0000256" key="2">
    <source>
        <dbReference type="ARBA" id="ARBA00022737"/>
    </source>
</evidence>
<evidence type="ECO:0000313" key="5">
    <source>
        <dbReference type="EMBL" id="KAG8386231.1"/>
    </source>
</evidence>
<dbReference type="InterPro" id="IPR015943">
    <property type="entry name" value="WD40/YVTN_repeat-like_dom_sf"/>
</dbReference>
<keyword evidence="1 3" id="KW-0853">WD repeat</keyword>
<dbReference type="SUPFAM" id="SSF50978">
    <property type="entry name" value="WD40 repeat-like"/>
    <property type="match status" value="1"/>
</dbReference>
<dbReference type="InterPro" id="IPR036322">
    <property type="entry name" value="WD40_repeat_dom_sf"/>
</dbReference>
<proteinExistence type="predicted"/>
<dbReference type="InterPro" id="IPR001680">
    <property type="entry name" value="WD40_rpt"/>
</dbReference>
<dbReference type="InterPro" id="IPR019775">
    <property type="entry name" value="WD40_repeat_CS"/>
</dbReference>
<gene>
    <name evidence="5" type="ORF">BUALT_Bualt03G0127400</name>
</gene>
<dbReference type="Proteomes" id="UP000826271">
    <property type="component" value="Unassembled WGS sequence"/>
</dbReference>
<accession>A0AAV6XT99</accession>
<feature type="region of interest" description="Disordered" evidence="4">
    <location>
        <begin position="1"/>
        <end position="41"/>
    </location>
</feature>